<dbReference type="AlphaFoldDB" id="Q4PMW3"/>
<proteinExistence type="evidence at transcript level"/>
<dbReference type="EMBL" id="DQ066010">
    <property type="protein sequence ID" value="AAY66647.1"/>
    <property type="molecule type" value="mRNA"/>
</dbReference>
<reference evidence="3" key="1">
    <citation type="submission" date="2005-05" db="EMBL/GenBank/DDBJ databases">
        <authorList>
            <person name="Tseng H.-P."/>
            <person name="Hseu T.-H."/>
            <person name="Buhler D.R."/>
            <person name="Wang W.-D."/>
            <person name="Tsai H.-L."/>
            <person name="Hu C.-H."/>
        </authorList>
    </citation>
    <scope>NUCLEOTIDE SEQUENCE</scope>
    <source>
        <strain evidence="3">Is-all-636</strain>
        <tissue evidence="3">Salivary glands</tissue>
    </source>
</reference>
<accession>Q4PMW3</accession>
<protein>
    <submittedName>
        <fullName evidence="3">Putative secreted collagen-like peptide</fullName>
    </submittedName>
</protein>
<name>Q4PMW3_IXOSC</name>
<evidence type="ECO:0000256" key="1">
    <source>
        <dbReference type="SAM" id="MobiDB-lite"/>
    </source>
</evidence>
<organism evidence="3">
    <name type="scientific">Ixodes scapularis</name>
    <name type="common">Black-legged tick</name>
    <name type="synonym">Deer tick</name>
    <dbReference type="NCBI Taxonomy" id="6945"/>
    <lineage>
        <taxon>Eukaryota</taxon>
        <taxon>Metazoa</taxon>
        <taxon>Ecdysozoa</taxon>
        <taxon>Arthropoda</taxon>
        <taxon>Chelicerata</taxon>
        <taxon>Arachnida</taxon>
        <taxon>Acari</taxon>
        <taxon>Parasitiformes</taxon>
        <taxon>Ixodida</taxon>
        <taxon>Ixodoidea</taxon>
        <taxon>Ixodidae</taxon>
        <taxon>Ixodinae</taxon>
        <taxon>Ixodes</taxon>
    </lineage>
</organism>
<evidence type="ECO:0000313" key="3">
    <source>
        <dbReference type="EMBL" id="AAY66647.1"/>
    </source>
</evidence>
<evidence type="ECO:0000256" key="2">
    <source>
        <dbReference type="SAM" id="SignalP"/>
    </source>
</evidence>
<sequence>MKSTLVAICFLLAVVHTMVEVVGGHVDYDIHSGGGGISGQNQGPQTVEEDTGESGQAGAPAPPHGRLPGLSGQAGAPSPGR</sequence>
<feature type="signal peptide" evidence="2">
    <location>
        <begin position="1"/>
        <end position="24"/>
    </location>
</feature>
<keyword evidence="3" id="KW-0176">Collagen</keyword>
<keyword evidence="2" id="KW-0732">Signal</keyword>
<dbReference type="GO" id="GO:0005581">
    <property type="term" value="C:collagen trimer"/>
    <property type="evidence" value="ECO:0007669"/>
    <property type="project" value="UniProtKB-KW"/>
</dbReference>
<reference evidence="3" key="2">
    <citation type="journal article" date="2006" name="Insect Biochem. Mol. Biol.">
        <title>An annotated catalog of salivary gland transcripts from Ixodes scapularis ticks.</title>
        <authorList>
            <person name="Ribeiro J.M."/>
            <person name="Alarcon-Chaidez F."/>
            <person name="Francischetti I.M."/>
            <person name="Mans B.J."/>
            <person name="Mather T.N."/>
            <person name="Valenzuela J.G."/>
            <person name="Wikel S.K."/>
        </authorList>
    </citation>
    <scope>NUCLEOTIDE SEQUENCE</scope>
    <source>
        <strain evidence="3">Is-all-636</strain>
        <tissue evidence="3">Salivary glands</tissue>
    </source>
</reference>
<feature type="chain" id="PRO_5004241016" evidence="2">
    <location>
        <begin position="25"/>
        <end position="81"/>
    </location>
</feature>
<feature type="region of interest" description="Disordered" evidence="1">
    <location>
        <begin position="30"/>
        <end position="81"/>
    </location>
</feature>